<dbReference type="AlphaFoldDB" id="A0A3B1AC36"/>
<gene>
    <name evidence="2" type="ORF">MNBD_ALPHA03-1301</name>
</gene>
<organism evidence="2">
    <name type="scientific">hydrothermal vent metagenome</name>
    <dbReference type="NCBI Taxonomy" id="652676"/>
    <lineage>
        <taxon>unclassified sequences</taxon>
        <taxon>metagenomes</taxon>
        <taxon>ecological metagenomes</taxon>
    </lineage>
</organism>
<dbReference type="EMBL" id="UOFW01000046">
    <property type="protein sequence ID" value="VAX03369.1"/>
    <property type="molecule type" value="Genomic_DNA"/>
</dbReference>
<protein>
    <submittedName>
        <fullName evidence="2">Uncharacterized protein</fullName>
    </submittedName>
</protein>
<keyword evidence="1" id="KW-0812">Transmembrane</keyword>
<name>A0A3B1AC36_9ZZZZ</name>
<feature type="transmembrane region" description="Helical" evidence="1">
    <location>
        <begin position="7"/>
        <end position="27"/>
    </location>
</feature>
<dbReference type="Gene3D" id="3.30.1490.480">
    <property type="entry name" value="Endolytic murein transglycosylase"/>
    <property type="match status" value="1"/>
</dbReference>
<evidence type="ECO:0000313" key="2">
    <source>
        <dbReference type="EMBL" id="VAX03369.1"/>
    </source>
</evidence>
<reference evidence="2" key="1">
    <citation type="submission" date="2018-06" db="EMBL/GenBank/DDBJ databases">
        <authorList>
            <person name="Zhirakovskaya E."/>
        </authorList>
    </citation>
    <scope>NUCLEOTIDE SEQUENCE</scope>
</reference>
<keyword evidence="1" id="KW-1133">Transmembrane helix</keyword>
<proteinExistence type="predicted"/>
<evidence type="ECO:0000256" key="1">
    <source>
        <dbReference type="SAM" id="Phobius"/>
    </source>
</evidence>
<feature type="non-terminal residue" evidence="2">
    <location>
        <position position="94"/>
    </location>
</feature>
<keyword evidence="1" id="KW-0472">Membrane</keyword>
<sequence length="94" mass="10423">MRGVRKYIILLLIGSAGFAALFFYLGYRAFYETGPMDCEIVYELPKGQGVIRTAWELESLGLVSSQKIFKAGVKLSGLERNLRAGEFAIPKNSS</sequence>
<accession>A0A3B1AC36</accession>